<evidence type="ECO:0000313" key="2">
    <source>
        <dbReference type="EMBL" id="KUK83675.1"/>
    </source>
</evidence>
<accession>A0A101HVF1</accession>
<dbReference type="Gene3D" id="2.60.120.260">
    <property type="entry name" value="Galactose-binding domain-like"/>
    <property type="match status" value="1"/>
</dbReference>
<dbReference type="AlphaFoldDB" id="A0A101HVF1"/>
<dbReference type="InterPro" id="IPR024300">
    <property type="entry name" value="SipL_SPOCS_dom"/>
</dbReference>
<proteinExistence type="predicted"/>
<evidence type="ECO:0000259" key="1">
    <source>
        <dbReference type="Pfam" id="PF12673"/>
    </source>
</evidence>
<dbReference type="EMBL" id="LGGS01000020">
    <property type="protein sequence ID" value="KUK83675.1"/>
    <property type="molecule type" value="Genomic_DNA"/>
</dbReference>
<sequence length="342" mass="38052">MPVQYYLDEMLPVHCMRIKVPVVVAESDVEVVLDSTLVLPELAQKVDKIIASIRDLKGTPVFVEEEVSGEIAVAQFGGNQEKGYIVKKVVLTGTLHKQIFYVNKNDNVRHTSEDLTFSKLVDLDEPQMVEKRRDVSIDFRNIDIDVNFELQRASRLHQTAVLTLIAKAVEDRQIYVQTCPPPEERPMLRDRSIESWANEFTPVFWGASNVRQTTTAHSGSFAADLGALNTVLPASLFQMVTRGINGGKQYRLSFWVNENVLNTGNFTLNAEVIFFDENGIQIGVGSQTYASAAIPDNAYSQVQFTTPVTDENVASAMVRFSLIPAAGNANTVRIDDVRLEAV</sequence>
<name>A0A101HVF1_9FIRM</name>
<evidence type="ECO:0000313" key="3">
    <source>
        <dbReference type="Proteomes" id="UP000054705"/>
    </source>
</evidence>
<organism evidence="2 3">
    <name type="scientific">Pelotomaculum thermopropionicum</name>
    <dbReference type="NCBI Taxonomy" id="110500"/>
    <lineage>
        <taxon>Bacteria</taxon>
        <taxon>Bacillati</taxon>
        <taxon>Bacillota</taxon>
        <taxon>Clostridia</taxon>
        <taxon>Eubacteriales</taxon>
        <taxon>Desulfotomaculaceae</taxon>
        <taxon>Pelotomaculum</taxon>
    </lineage>
</organism>
<gene>
    <name evidence="2" type="ORF">XD97_0127</name>
</gene>
<dbReference type="Pfam" id="PF12673">
    <property type="entry name" value="SipL"/>
    <property type="match status" value="1"/>
</dbReference>
<dbReference type="Proteomes" id="UP000054705">
    <property type="component" value="Unassembled WGS sequence"/>
</dbReference>
<reference evidence="3" key="1">
    <citation type="journal article" date="2015" name="MBio">
        <title>Genome-Resolved Metagenomic Analysis Reveals Roles for Candidate Phyla and Other Microbial Community Members in Biogeochemical Transformations in Oil Reservoirs.</title>
        <authorList>
            <person name="Hu P."/>
            <person name="Tom L."/>
            <person name="Singh A."/>
            <person name="Thomas B.C."/>
            <person name="Baker B.J."/>
            <person name="Piceno Y.M."/>
            <person name="Andersen G.L."/>
            <person name="Banfield J.F."/>
        </authorList>
    </citation>
    <scope>NUCLEOTIDE SEQUENCE [LARGE SCALE GENOMIC DNA]</scope>
</reference>
<protein>
    <recommendedName>
        <fullName evidence="1">SipL SPOCS domain-containing protein</fullName>
    </recommendedName>
</protein>
<feature type="domain" description="SipL SPOCS" evidence="1">
    <location>
        <begin position="85"/>
        <end position="147"/>
    </location>
</feature>
<comment type="caution">
    <text evidence="2">The sequence shown here is derived from an EMBL/GenBank/DDBJ whole genome shotgun (WGS) entry which is preliminary data.</text>
</comment>
<dbReference type="PATRIC" id="fig|110500.4.peg.368"/>